<sequence>MSITVMIPSVLRPFTQGNKEVSAEGKTITDVIASLEAQYPGINARLMSGGQLHRYINIFLNDEDIRFSQGLDTPVIRGDRLTVLPAVAGGALAKTVGDK</sequence>
<gene>
    <name evidence="1" type="ORF">SAMN02745729_101315</name>
</gene>
<dbReference type="SUPFAM" id="SSF54285">
    <property type="entry name" value="MoaD/ThiS"/>
    <property type="match status" value="1"/>
</dbReference>
<dbReference type="PANTHER" id="PTHR38031">
    <property type="entry name" value="SULFUR CARRIER PROTEIN SLR0821-RELATED"/>
    <property type="match status" value="1"/>
</dbReference>
<dbReference type="Gene3D" id="3.10.20.30">
    <property type="match status" value="1"/>
</dbReference>
<dbReference type="InterPro" id="IPR003749">
    <property type="entry name" value="ThiS/MoaD-like"/>
</dbReference>
<name>A0A1H3XYM6_9GAMM</name>
<dbReference type="OrthoDB" id="9156098at2"/>
<dbReference type="Pfam" id="PF02597">
    <property type="entry name" value="ThiS"/>
    <property type="match status" value="1"/>
</dbReference>
<dbReference type="Proteomes" id="UP000242469">
    <property type="component" value="Unassembled WGS sequence"/>
</dbReference>
<dbReference type="EMBL" id="FNRJ01000001">
    <property type="protein sequence ID" value="SEA04476.1"/>
    <property type="molecule type" value="Genomic_DNA"/>
</dbReference>
<dbReference type="InterPro" id="IPR016155">
    <property type="entry name" value="Mopterin_synth/thiamin_S_b"/>
</dbReference>
<dbReference type="STRING" id="1122198.SAMN02745729_101315"/>
<keyword evidence="2" id="KW-1185">Reference proteome</keyword>
<dbReference type="InterPro" id="IPR012675">
    <property type="entry name" value="Beta-grasp_dom_sf"/>
</dbReference>
<dbReference type="RefSeq" id="WP_091822005.1">
    <property type="nucleotide sequence ID" value="NZ_FNRJ01000001.1"/>
</dbReference>
<reference evidence="2" key="1">
    <citation type="submission" date="2016-10" db="EMBL/GenBank/DDBJ databases">
        <authorList>
            <person name="Varghese N."/>
            <person name="Submissions S."/>
        </authorList>
    </citation>
    <scope>NUCLEOTIDE SEQUENCE [LARGE SCALE GENOMIC DNA]</scope>
    <source>
        <strain evidence="2">DSM 11526</strain>
    </source>
</reference>
<protein>
    <submittedName>
        <fullName evidence="1">Molybdopterin converting factor, small subunit</fullName>
    </submittedName>
</protein>
<proteinExistence type="predicted"/>
<organism evidence="1 2">
    <name type="scientific">Marinobacterium iners DSM 11526</name>
    <dbReference type="NCBI Taxonomy" id="1122198"/>
    <lineage>
        <taxon>Bacteria</taxon>
        <taxon>Pseudomonadati</taxon>
        <taxon>Pseudomonadota</taxon>
        <taxon>Gammaproteobacteria</taxon>
        <taxon>Oceanospirillales</taxon>
        <taxon>Oceanospirillaceae</taxon>
        <taxon>Marinobacterium</taxon>
    </lineage>
</organism>
<dbReference type="AlphaFoldDB" id="A0A1H3XYM6"/>
<evidence type="ECO:0000313" key="1">
    <source>
        <dbReference type="EMBL" id="SEA04476.1"/>
    </source>
</evidence>
<accession>A0A1H3XYM6</accession>
<dbReference type="PANTHER" id="PTHR38031:SF1">
    <property type="entry name" value="SULFUR CARRIER PROTEIN CYSO"/>
    <property type="match status" value="1"/>
</dbReference>
<evidence type="ECO:0000313" key="2">
    <source>
        <dbReference type="Proteomes" id="UP000242469"/>
    </source>
</evidence>
<dbReference type="InterPro" id="IPR052045">
    <property type="entry name" value="Sulfur_Carrier/Prot_Modifier"/>
</dbReference>